<evidence type="ECO:0000256" key="1">
    <source>
        <dbReference type="SAM" id="MobiDB-lite"/>
    </source>
</evidence>
<dbReference type="Pfam" id="PF13007">
    <property type="entry name" value="LZ_Tnp_IS66"/>
    <property type="match status" value="1"/>
</dbReference>
<dbReference type="Proteomes" id="UP000592820">
    <property type="component" value="Unassembled WGS sequence"/>
</dbReference>
<gene>
    <name evidence="3" type="ORF">HDG41_006479</name>
</gene>
<feature type="region of interest" description="Disordered" evidence="1">
    <location>
        <begin position="57"/>
        <end position="87"/>
    </location>
</feature>
<evidence type="ECO:0000313" key="3">
    <source>
        <dbReference type="EMBL" id="MBB5404383.1"/>
    </source>
</evidence>
<reference evidence="3 4" key="1">
    <citation type="submission" date="2020-08" db="EMBL/GenBank/DDBJ databases">
        <title>Genomic Encyclopedia of Type Strains, Phase IV (KMG-V): Genome sequencing to study the core and pangenomes of soil and plant-associated prokaryotes.</title>
        <authorList>
            <person name="Whitman W."/>
        </authorList>
    </citation>
    <scope>NUCLEOTIDE SEQUENCE [LARGE SCALE GENOMIC DNA]</scope>
    <source>
        <strain evidence="3 4">JPY162</strain>
    </source>
</reference>
<evidence type="ECO:0000313" key="4">
    <source>
        <dbReference type="Proteomes" id="UP000592820"/>
    </source>
</evidence>
<evidence type="ECO:0000259" key="2">
    <source>
        <dbReference type="Pfam" id="PF13007"/>
    </source>
</evidence>
<dbReference type="AlphaFoldDB" id="A0A7W8P7B8"/>
<comment type="caution">
    <text evidence="3">The sequence shown here is derived from an EMBL/GenBank/DDBJ whole genome shotgun (WGS) entry which is preliminary data.</text>
</comment>
<feature type="domain" description="Transposase TnpC homeodomain" evidence="2">
    <location>
        <begin position="17"/>
        <end position="86"/>
    </location>
</feature>
<sequence>MSFEQGTADLAPRIQTLDEQLGLAQSQRFAPRSEKLTDRVFNEAEQMAQAYDDADDAFALPDTGLPQVNEPEGGKRGRKPLPANLPPQRIEYDVPEDQKICACCGHGMHRMGEDNSEQLHIDVKASVLQQVWFQVRMPALRAPRRPHAGPDCVDACRRCRAAMPARR</sequence>
<accession>A0A7W8P7B8</accession>
<proteinExistence type="predicted"/>
<name>A0A7W8P7B8_9BURK</name>
<protein>
    <recommendedName>
        <fullName evidence="2">Transposase TnpC homeodomain domain-containing protein</fullName>
    </recommendedName>
</protein>
<dbReference type="InterPro" id="IPR024463">
    <property type="entry name" value="Transposase_TnpC_homeodom"/>
</dbReference>
<dbReference type="EMBL" id="JACHDE010000019">
    <property type="protein sequence ID" value="MBB5404383.1"/>
    <property type="molecule type" value="Genomic_DNA"/>
</dbReference>
<organism evidence="3 4">
    <name type="scientific">Paraburkholderia youngii</name>
    <dbReference type="NCBI Taxonomy" id="2782701"/>
    <lineage>
        <taxon>Bacteria</taxon>
        <taxon>Pseudomonadati</taxon>
        <taxon>Pseudomonadota</taxon>
        <taxon>Betaproteobacteria</taxon>
        <taxon>Burkholderiales</taxon>
        <taxon>Burkholderiaceae</taxon>
        <taxon>Paraburkholderia</taxon>
    </lineage>
</organism>